<name>A0A8T0BGW0_SILME</name>
<dbReference type="InterPro" id="IPR050413">
    <property type="entry name" value="TCR_beta_variable"/>
</dbReference>
<dbReference type="InterPro" id="IPR013783">
    <property type="entry name" value="Ig-like_fold"/>
</dbReference>
<reference evidence="5" key="1">
    <citation type="submission" date="2020-08" db="EMBL/GenBank/DDBJ databases">
        <title>Chromosome-level assembly of Southern catfish (Silurus meridionalis) provides insights into visual adaptation to the nocturnal and benthic lifestyles.</title>
        <authorList>
            <person name="Zhang Y."/>
            <person name="Wang D."/>
            <person name="Peng Z."/>
        </authorList>
    </citation>
    <scope>NUCLEOTIDE SEQUENCE</scope>
    <source>
        <strain evidence="5">SWU-2019-XX</strain>
        <tissue evidence="5">Muscle</tissue>
    </source>
</reference>
<dbReference type="Gene3D" id="2.60.40.10">
    <property type="entry name" value="Immunoglobulins"/>
    <property type="match status" value="3"/>
</dbReference>
<gene>
    <name evidence="5" type="ORF">HF521_021732</name>
</gene>
<dbReference type="InterPro" id="IPR013106">
    <property type="entry name" value="Ig_V-set"/>
</dbReference>
<dbReference type="Pfam" id="PF07686">
    <property type="entry name" value="V-set"/>
    <property type="match status" value="1"/>
</dbReference>
<dbReference type="GO" id="GO:0002376">
    <property type="term" value="P:immune system process"/>
    <property type="evidence" value="ECO:0007669"/>
    <property type="project" value="UniProtKB-KW"/>
</dbReference>
<feature type="chain" id="PRO_5035946784" description="Immunoglobulin V-set domain-containing protein" evidence="3">
    <location>
        <begin position="20"/>
        <end position="384"/>
    </location>
</feature>
<evidence type="ECO:0000259" key="4">
    <source>
        <dbReference type="SMART" id="SM00406"/>
    </source>
</evidence>
<feature type="domain" description="Immunoglobulin V-set" evidence="4">
    <location>
        <begin position="35"/>
        <end position="111"/>
    </location>
</feature>
<accession>A0A8T0BGW0</accession>
<keyword evidence="1 3" id="KW-0732">Signal</keyword>
<dbReference type="PANTHER" id="PTHR23268:SF102">
    <property type="entry name" value="IMMUNOGLOBULIN V-SET DOMAIN-CONTAINING PROTEIN"/>
    <property type="match status" value="1"/>
</dbReference>
<dbReference type="SUPFAM" id="SSF48726">
    <property type="entry name" value="Immunoglobulin"/>
    <property type="match status" value="2"/>
</dbReference>
<evidence type="ECO:0000313" key="6">
    <source>
        <dbReference type="Proteomes" id="UP000606274"/>
    </source>
</evidence>
<feature type="signal peptide" evidence="3">
    <location>
        <begin position="1"/>
        <end position="19"/>
    </location>
</feature>
<dbReference type="SMART" id="SM00406">
    <property type="entry name" value="IGv"/>
    <property type="match status" value="1"/>
</dbReference>
<proteinExistence type="predicted"/>
<sequence>MVTALITAILLYFTGSGVCSVIQDPSDLIKIKDEIAEIECAHTKQYYDRILWYKHSQDTGFTLMGYLLNNAPNPEEDFKMKIKLKGDGRNNASLTINNVSVNDSAVLHCDPKGNMIQVQLCFLSTLLWITDPVLSSNVQQSPSDLIKSKGDSVELTKLVFITEQNSFKMRTQIVIILTVLHLILGQPQNYEIHQSPSDLLGFQGENSELQCKHSVSSLYMILWYRQSLNDTSMQLIAYTKLVFITEQNSFKMRTQIVIILTVLHLILGQQQNYDIHQSPSDLLGFQEENAELQCKHSVSSLNMILCHNVFQRFPQTDQFAARCHRFLKRKECLQIPHSLLKTQGDLAEIKCSHNIQGHDRILWYKKSHNEEFILMGYLVSTFEA</sequence>
<dbReference type="Proteomes" id="UP000606274">
    <property type="component" value="Unassembled WGS sequence"/>
</dbReference>
<keyword evidence="2" id="KW-0391">Immunity</keyword>
<keyword evidence="6" id="KW-1185">Reference proteome</keyword>
<evidence type="ECO:0000256" key="1">
    <source>
        <dbReference type="ARBA" id="ARBA00022729"/>
    </source>
</evidence>
<evidence type="ECO:0000256" key="3">
    <source>
        <dbReference type="SAM" id="SignalP"/>
    </source>
</evidence>
<dbReference type="AlphaFoldDB" id="A0A8T0BGW0"/>
<dbReference type="GO" id="GO:0007166">
    <property type="term" value="P:cell surface receptor signaling pathway"/>
    <property type="evidence" value="ECO:0007669"/>
    <property type="project" value="TreeGrafter"/>
</dbReference>
<dbReference type="GO" id="GO:0005886">
    <property type="term" value="C:plasma membrane"/>
    <property type="evidence" value="ECO:0007669"/>
    <property type="project" value="TreeGrafter"/>
</dbReference>
<protein>
    <recommendedName>
        <fullName evidence="4">Immunoglobulin V-set domain-containing protein</fullName>
    </recommendedName>
</protein>
<comment type="caution">
    <text evidence="5">The sequence shown here is derived from an EMBL/GenBank/DDBJ whole genome shotgun (WGS) entry which is preliminary data.</text>
</comment>
<organism evidence="5 6">
    <name type="scientific">Silurus meridionalis</name>
    <name type="common">Southern catfish</name>
    <name type="synonym">Silurus soldatovi meridionalis</name>
    <dbReference type="NCBI Taxonomy" id="175797"/>
    <lineage>
        <taxon>Eukaryota</taxon>
        <taxon>Metazoa</taxon>
        <taxon>Chordata</taxon>
        <taxon>Craniata</taxon>
        <taxon>Vertebrata</taxon>
        <taxon>Euteleostomi</taxon>
        <taxon>Actinopterygii</taxon>
        <taxon>Neopterygii</taxon>
        <taxon>Teleostei</taxon>
        <taxon>Ostariophysi</taxon>
        <taxon>Siluriformes</taxon>
        <taxon>Siluridae</taxon>
        <taxon>Silurus</taxon>
    </lineage>
</organism>
<evidence type="ECO:0000256" key="2">
    <source>
        <dbReference type="ARBA" id="ARBA00022859"/>
    </source>
</evidence>
<dbReference type="PANTHER" id="PTHR23268">
    <property type="entry name" value="T-CELL RECEPTOR BETA CHAIN"/>
    <property type="match status" value="1"/>
</dbReference>
<evidence type="ECO:0000313" key="5">
    <source>
        <dbReference type="EMBL" id="KAF7704660.1"/>
    </source>
</evidence>
<dbReference type="InterPro" id="IPR036179">
    <property type="entry name" value="Ig-like_dom_sf"/>
</dbReference>
<dbReference type="EMBL" id="JABFDY010000008">
    <property type="protein sequence ID" value="KAF7704660.1"/>
    <property type="molecule type" value="Genomic_DNA"/>
</dbReference>